<dbReference type="SUPFAM" id="SSF51161">
    <property type="entry name" value="Trimeric LpxA-like enzymes"/>
    <property type="match status" value="1"/>
</dbReference>
<dbReference type="PANTHER" id="PTHR23416:SF23">
    <property type="entry name" value="ACETYLTRANSFERASE C18B11.09C-RELATED"/>
    <property type="match status" value="1"/>
</dbReference>
<evidence type="ECO:0000259" key="5">
    <source>
        <dbReference type="SMART" id="SM01266"/>
    </source>
</evidence>
<dbReference type="GO" id="GO:0008374">
    <property type="term" value="F:O-acyltransferase activity"/>
    <property type="evidence" value="ECO:0007669"/>
    <property type="project" value="TreeGrafter"/>
</dbReference>
<dbReference type="Pfam" id="PF00132">
    <property type="entry name" value="Hexapep"/>
    <property type="match status" value="1"/>
</dbReference>
<gene>
    <name evidence="6" type="ORF">COB13_07375</name>
</gene>
<dbReference type="InterPro" id="IPR011004">
    <property type="entry name" value="Trimer_LpxA-like_sf"/>
</dbReference>
<comment type="similarity">
    <text evidence="1">Belongs to the transferase hexapeptide repeat family.</text>
</comment>
<dbReference type="AlphaFoldDB" id="A0A2A4Z4K5"/>
<dbReference type="InterPro" id="IPR051159">
    <property type="entry name" value="Hexapeptide_acetyltransf"/>
</dbReference>
<dbReference type="EMBL" id="NVUS01000007">
    <property type="protein sequence ID" value="PCJ01670.1"/>
    <property type="molecule type" value="Genomic_DNA"/>
</dbReference>
<sequence length="208" mass="22164">MTKKKSEYEKMLAAEPYFGLDAELLALSAQGQANMQAYQAIPEEDEAARQVALSQIFGSGGGNVKIIDPFYIDYGCHVHLGNGFINMGCTFLDGNEITIGDMVFVGPHVQFLASGHPVHPDERVSERLIGFFKGENDASDININLSKPIRIGEKCWIGGGAIILGGVTIGEGTTIGAGSVVTKDIPARCLAAGNPARVIRYFDESEGG</sequence>
<name>A0A2A4Z4K5_9PROT</name>
<proteinExistence type="inferred from homology"/>
<evidence type="ECO:0000256" key="4">
    <source>
        <dbReference type="ARBA" id="ARBA00023315"/>
    </source>
</evidence>
<dbReference type="InterPro" id="IPR001451">
    <property type="entry name" value="Hexapep"/>
</dbReference>
<reference evidence="6" key="2">
    <citation type="journal article" date="2018" name="ISME J.">
        <title>A dynamic microbial community with high functional redundancy inhabits the cold, oxic subseafloor aquifer.</title>
        <authorList>
            <person name="Tully B.J."/>
            <person name="Wheat C.G."/>
            <person name="Glazer B.T."/>
            <person name="Huber J.A."/>
        </authorList>
    </citation>
    <scope>NUCLEOTIDE SEQUENCE</scope>
    <source>
        <strain evidence="6">NORP83</strain>
    </source>
</reference>
<protein>
    <submittedName>
        <fullName evidence="6">Maltose acetyltransferase</fullName>
    </submittedName>
</protein>
<keyword evidence="3" id="KW-0677">Repeat</keyword>
<dbReference type="SMART" id="SM01266">
    <property type="entry name" value="Mac"/>
    <property type="match status" value="1"/>
</dbReference>
<organism evidence="6">
    <name type="scientific">OCS116 cluster bacterium</name>
    <dbReference type="NCBI Taxonomy" id="2030921"/>
    <lineage>
        <taxon>Bacteria</taxon>
        <taxon>Pseudomonadati</taxon>
        <taxon>Pseudomonadota</taxon>
        <taxon>Alphaproteobacteria</taxon>
        <taxon>OCS116 cluster</taxon>
    </lineage>
</organism>
<dbReference type="GO" id="GO:0005829">
    <property type="term" value="C:cytosol"/>
    <property type="evidence" value="ECO:0007669"/>
    <property type="project" value="TreeGrafter"/>
</dbReference>
<evidence type="ECO:0000256" key="1">
    <source>
        <dbReference type="ARBA" id="ARBA00007274"/>
    </source>
</evidence>
<feature type="domain" description="Maltose/galactoside acetyltransferase" evidence="5">
    <location>
        <begin position="8"/>
        <end position="62"/>
    </location>
</feature>
<dbReference type="PROSITE" id="PS00101">
    <property type="entry name" value="HEXAPEP_TRANSFERASES"/>
    <property type="match status" value="1"/>
</dbReference>
<evidence type="ECO:0000256" key="2">
    <source>
        <dbReference type="ARBA" id="ARBA00022679"/>
    </source>
</evidence>
<dbReference type="CDD" id="cd03357">
    <property type="entry name" value="LbH_MAT_GAT"/>
    <property type="match status" value="1"/>
</dbReference>
<dbReference type="InterPro" id="IPR024688">
    <property type="entry name" value="Mac_dom"/>
</dbReference>
<dbReference type="Pfam" id="PF12464">
    <property type="entry name" value="Mac"/>
    <property type="match status" value="1"/>
</dbReference>
<evidence type="ECO:0000313" key="6">
    <source>
        <dbReference type="EMBL" id="PCJ01670.1"/>
    </source>
</evidence>
<dbReference type="GO" id="GO:0016407">
    <property type="term" value="F:acetyltransferase activity"/>
    <property type="evidence" value="ECO:0007669"/>
    <property type="project" value="InterPro"/>
</dbReference>
<dbReference type="InterPro" id="IPR018357">
    <property type="entry name" value="Hexapep_transf_CS"/>
</dbReference>
<dbReference type="PANTHER" id="PTHR23416">
    <property type="entry name" value="SIALIC ACID SYNTHASE-RELATED"/>
    <property type="match status" value="1"/>
</dbReference>
<reference key="1">
    <citation type="submission" date="2017-08" db="EMBL/GenBank/DDBJ databases">
        <title>A dynamic microbial community with high functional redundancy inhabits the cold, oxic subseafloor aquifer.</title>
        <authorList>
            <person name="Tully B.J."/>
            <person name="Wheat C.G."/>
            <person name="Glazer B.T."/>
            <person name="Huber J.A."/>
        </authorList>
    </citation>
    <scope>NUCLEOTIDE SEQUENCE [LARGE SCALE GENOMIC DNA]</scope>
</reference>
<dbReference type="Gene3D" id="2.160.10.10">
    <property type="entry name" value="Hexapeptide repeat proteins"/>
    <property type="match status" value="1"/>
</dbReference>
<keyword evidence="4" id="KW-0012">Acyltransferase</keyword>
<keyword evidence="2 6" id="KW-0808">Transferase</keyword>
<accession>A0A2A4Z4K5</accession>
<evidence type="ECO:0000256" key="3">
    <source>
        <dbReference type="ARBA" id="ARBA00022737"/>
    </source>
</evidence>
<comment type="caution">
    <text evidence="6">The sequence shown here is derived from an EMBL/GenBank/DDBJ whole genome shotgun (WGS) entry which is preliminary data.</text>
</comment>